<dbReference type="AlphaFoldDB" id="A0A5M5C099"/>
<accession>A0A5M5C099</accession>
<evidence type="ECO:0000313" key="1">
    <source>
        <dbReference type="EMBL" id="KAA3949904.1"/>
    </source>
</evidence>
<name>A0A5M5C099_BACOV</name>
<feature type="non-terminal residue" evidence="1">
    <location>
        <position position="1"/>
    </location>
</feature>
<gene>
    <name evidence="1" type="ORF">F3D71_15750</name>
</gene>
<proteinExistence type="predicted"/>
<protein>
    <submittedName>
        <fullName evidence="1">Fimbrillin family protein</fullName>
    </submittedName>
</protein>
<dbReference type="EMBL" id="VWLE01000230">
    <property type="protein sequence ID" value="KAA3949904.1"/>
    <property type="molecule type" value="Genomic_DNA"/>
</dbReference>
<sequence length="149" mass="16618">LSEGVYTYNIQVVMPKFNSGTGTKRETGFYINAGNLRHHVLLSQWREDGEWLTSNVELDSNDNGTGNMRRRKIVFTSGNPGIWEWKITQIQDPDKILLNSETMLETSGVSGDAVYFYFRADAVSGDTARLILTNTNGDNLPITVTLTAP</sequence>
<reference evidence="1 2" key="1">
    <citation type="journal article" date="2019" name="Nat. Med.">
        <title>A library of human gut bacterial isolates paired with longitudinal multiomics data enables mechanistic microbiome research.</title>
        <authorList>
            <person name="Poyet M."/>
            <person name="Groussin M."/>
            <person name="Gibbons S.M."/>
            <person name="Avila-Pacheco J."/>
            <person name="Jiang X."/>
            <person name="Kearney S.M."/>
            <person name="Perrotta A.R."/>
            <person name="Berdy B."/>
            <person name="Zhao S."/>
            <person name="Lieberman T.D."/>
            <person name="Swanson P.K."/>
            <person name="Smith M."/>
            <person name="Roesemann S."/>
            <person name="Alexander J.E."/>
            <person name="Rich S.A."/>
            <person name="Livny J."/>
            <person name="Vlamakis H."/>
            <person name="Clish C."/>
            <person name="Bullock K."/>
            <person name="Deik A."/>
            <person name="Scott J."/>
            <person name="Pierce K.A."/>
            <person name="Xavier R.J."/>
            <person name="Alm E.J."/>
        </authorList>
    </citation>
    <scope>NUCLEOTIDE SEQUENCE [LARGE SCALE GENOMIC DNA]</scope>
    <source>
        <strain evidence="1 2">BIOML-A163</strain>
    </source>
</reference>
<evidence type="ECO:0000313" key="2">
    <source>
        <dbReference type="Proteomes" id="UP000323717"/>
    </source>
</evidence>
<organism evidence="1 2">
    <name type="scientific">Bacteroides ovatus</name>
    <dbReference type="NCBI Taxonomy" id="28116"/>
    <lineage>
        <taxon>Bacteria</taxon>
        <taxon>Pseudomonadati</taxon>
        <taxon>Bacteroidota</taxon>
        <taxon>Bacteroidia</taxon>
        <taxon>Bacteroidales</taxon>
        <taxon>Bacteroidaceae</taxon>
        <taxon>Bacteroides</taxon>
    </lineage>
</organism>
<dbReference type="Proteomes" id="UP000323717">
    <property type="component" value="Unassembled WGS sequence"/>
</dbReference>
<comment type="caution">
    <text evidence="1">The sequence shown here is derived from an EMBL/GenBank/DDBJ whole genome shotgun (WGS) entry which is preliminary data.</text>
</comment>